<dbReference type="InterPro" id="IPR027413">
    <property type="entry name" value="GROEL-like_equatorial_sf"/>
</dbReference>
<dbReference type="InterPro" id="IPR002423">
    <property type="entry name" value="Cpn60/GroEL/TCP-1"/>
</dbReference>
<dbReference type="NCBIfam" id="NF041083">
    <property type="entry name" value="thermosome_beta"/>
    <property type="match status" value="1"/>
</dbReference>
<dbReference type="PROSITE" id="PS00995">
    <property type="entry name" value="TCP1_3"/>
    <property type="match status" value="1"/>
</dbReference>
<name>A0A9W7KZF6_9STRA</name>
<dbReference type="GO" id="GO:0005524">
    <property type="term" value="F:ATP binding"/>
    <property type="evidence" value="ECO:0007669"/>
    <property type="project" value="UniProtKB-KW"/>
</dbReference>
<evidence type="ECO:0000256" key="2">
    <source>
        <dbReference type="ARBA" id="ARBA00008020"/>
    </source>
</evidence>
<dbReference type="SUPFAM" id="SSF54849">
    <property type="entry name" value="GroEL-intermediate domain like"/>
    <property type="match status" value="1"/>
</dbReference>
<evidence type="ECO:0008006" key="10">
    <source>
        <dbReference type="Google" id="ProtNLM"/>
    </source>
</evidence>
<dbReference type="InterPro" id="IPR053374">
    <property type="entry name" value="TCP-1_chaperonin"/>
</dbReference>
<dbReference type="FunFam" id="1.10.560.10:FF:000058">
    <property type="entry name" value="T-complex protein 1 subunit zeta"/>
    <property type="match status" value="1"/>
</dbReference>
<evidence type="ECO:0000256" key="4">
    <source>
        <dbReference type="ARBA" id="ARBA00022741"/>
    </source>
</evidence>
<dbReference type="InterPro" id="IPR027410">
    <property type="entry name" value="TCP-1-like_intermed_sf"/>
</dbReference>
<dbReference type="Proteomes" id="UP001165122">
    <property type="component" value="Unassembled WGS sequence"/>
</dbReference>
<evidence type="ECO:0000313" key="9">
    <source>
        <dbReference type="Proteomes" id="UP001165122"/>
    </source>
</evidence>
<dbReference type="CDD" id="cd03342">
    <property type="entry name" value="TCP1_zeta"/>
    <property type="match status" value="1"/>
</dbReference>
<sequence>MAARLEDLNPNAEIVSKAAARAVNVAAAQGLQGVLKTNLGPRGTLKMLVGGAGQIKLTKDGNVLLHEMQIQHPTACMVARTATAQDDVTGDGTTSTVLLCGELLKQAERYASEGLHPRVITDGFDRARDAAVDFLETFKIPKQNPETDRELLTAVANTSLRTKLEPDLADTMTEAIVDAVQCVAEPGVPVDLHMVEIMHMQQQQGCDSRFVNGIVLDHGGRHPDMPKVMENCYIMTCNVTFEYEKTEVQSGFFYSSAEEREKLVESERKWLDERCKAVVDFKRSVCKNGETFIMINQKGIDPLSLDIFAKEGILALRRAKRRNMERLTLACGGVPMNSIEDMTVDMLGYAGKVSEITLGDDKFTFVEDCKIPKSCSIIIKGPNKHTIDQIKDAIRDGLRAVKNTIEDAAVVPGAGAFEIACALHLNTVLKKSVEGRAKLGVEAFAEALLIVPKTLAENSGLDVQDSIIKLQEEREKTNLPIGIDCNSGDPMLPVEAGIFDNFRVKRQSIYLATVLATQLLLVDEVMKAGKQMGKKKEDNTGLDQEDMD</sequence>
<evidence type="ECO:0000256" key="5">
    <source>
        <dbReference type="ARBA" id="ARBA00022840"/>
    </source>
</evidence>
<dbReference type="AlphaFoldDB" id="A0A9W7KZF6"/>
<dbReference type="SUPFAM" id="SSF52029">
    <property type="entry name" value="GroEL apical domain-like"/>
    <property type="match status" value="1"/>
</dbReference>
<dbReference type="InterPro" id="IPR012722">
    <property type="entry name" value="Chap_CCT_zeta"/>
</dbReference>
<comment type="subcellular location">
    <subcellularLocation>
        <location evidence="1">Cytoplasm</location>
    </subcellularLocation>
</comment>
<keyword evidence="4 7" id="KW-0547">Nucleotide-binding</keyword>
<protein>
    <recommendedName>
        <fullName evidence="10">T-complex protein 1 subunit zeta</fullName>
    </recommendedName>
</protein>
<accession>A0A9W7KZF6</accession>
<dbReference type="PRINTS" id="PR00304">
    <property type="entry name" value="TCOMPLEXTCP1"/>
</dbReference>
<organism evidence="8 9">
    <name type="scientific">Triparma laevis f. longispina</name>
    <dbReference type="NCBI Taxonomy" id="1714387"/>
    <lineage>
        <taxon>Eukaryota</taxon>
        <taxon>Sar</taxon>
        <taxon>Stramenopiles</taxon>
        <taxon>Ochrophyta</taxon>
        <taxon>Bolidophyceae</taxon>
        <taxon>Parmales</taxon>
        <taxon>Triparmaceae</taxon>
        <taxon>Triparma</taxon>
    </lineage>
</organism>
<keyword evidence="3" id="KW-0963">Cytoplasm</keyword>
<proteinExistence type="inferred from homology"/>
<evidence type="ECO:0000256" key="1">
    <source>
        <dbReference type="ARBA" id="ARBA00004496"/>
    </source>
</evidence>
<keyword evidence="9" id="KW-1185">Reference proteome</keyword>
<dbReference type="Gene3D" id="1.10.560.10">
    <property type="entry name" value="GroEL-like equatorial domain"/>
    <property type="match status" value="1"/>
</dbReference>
<dbReference type="Gene3D" id="3.30.260.10">
    <property type="entry name" value="TCP-1-like chaperonin intermediate domain"/>
    <property type="match status" value="1"/>
</dbReference>
<keyword evidence="5 7" id="KW-0067">ATP-binding</keyword>
<comment type="caution">
    <text evidence="8">The sequence shown here is derived from an EMBL/GenBank/DDBJ whole genome shotgun (WGS) entry which is preliminary data.</text>
</comment>
<reference evidence="9" key="1">
    <citation type="journal article" date="2023" name="Commun. Biol.">
        <title>Genome analysis of Parmales, the sister group of diatoms, reveals the evolutionary specialization of diatoms from phago-mixotrophs to photoautotrophs.</title>
        <authorList>
            <person name="Ban H."/>
            <person name="Sato S."/>
            <person name="Yoshikawa S."/>
            <person name="Yamada K."/>
            <person name="Nakamura Y."/>
            <person name="Ichinomiya M."/>
            <person name="Sato N."/>
            <person name="Blanc-Mathieu R."/>
            <person name="Endo H."/>
            <person name="Kuwata A."/>
            <person name="Ogata H."/>
        </authorList>
    </citation>
    <scope>NUCLEOTIDE SEQUENCE [LARGE SCALE GENOMIC DNA]</scope>
    <source>
        <strain evidence="9">NIES 3700</strain>
    </source>
</reference>
<evidence type="ECO:0000256" key="6">
    <source>
        <dbReference type="ARBA" id="ARBA00023186"/>
    </source>
</evidence>
<dbReference type="PROSITE" id="PS00750">
    <property type="entry name" value="TCP1_1"/>
    <property type="match status" value="1"/>
</dbReference>
<evidence type="ECO:0000313" key="8">
    <source>
        <dbReference type="EMBL" id="GMI17014.1"/>
    </source>
</evidence>
<dbReference type="Pfam" id="PF00118">
    <property type="entry name" value="Cpn60_TCP1"/>
    <property type="match status" value="1"/>
</dbReference>
<evidence type="ECO:0000256" key="7">
    <source>
        <dbReference type="RuleBase" id="RU004187"/>
    </source>
</evidence>
<dbReference type="GO" id="GO:0016887">
    <property type="term" value="F:ATP hydrolysis activity"/>
    <property type="evidence" value="ECO:0007669"/>
    <property type="project" value="InterPro"/>
</dbReference>
<dbReference type="OrthoDB" id="10052040at2759"/>
<dbReference type="Gene3D" id="3.50.7.10">
    <property type="entry name" value="GroEL"/>
    <property type="match status" value="1"/>
</dbReference>
<dbReference type="FunFam" id="3.50.7.10:FF:000004">
    <property type="entry name" value="T-complex protein 1 subunit zeta"/>
    <property type="match status" value="1"/>
</dbReference>
<dbReference type="InterPro" id="IPR027409">
    <property type="entry name" value="GroEL-like_apical_dom_sf"/>
</dbReference>
<gene>
    <name evidence="8" type="ORF">TrLO_g12145</name>
</gene>
<dbReference type="PANTHER" id="PTHR11353">
    <property type="entry name" value="CHAPERONIN"/>
    <property type="match status" value="1"/>
</dbReference>
<dbReference type="EMBL" id="BRXW01000273">
    <property type="protein sequence ID" value="GMI17014.1"/>
    <property type="molecule type" value="Genomic_DNA"/>
</dbReference>
<evidence type="ECO:0000256" key="3">
    <source>
        <dbReference type="ARBA" id="ARBA00022490"/>
    </source>
</evidence>
<dbReference type="InterPro" id="IPR002194">
    <property type="entry name" value="Chaperonin_TCP-1_CS"/>
</dbReference>
<dbReference type="FunFam" id="1.10.560.10:FF:000038">
    <property type="entry name" value="Chaperonin containing TCP1 subunit 6B"/>
    <property type="match status" value="1"/>
</dbReference>
<comment type="similarity">
    <text evidence="2 7">Belongs to the TCP-1 chaperonin family.</text>
</comment>
<dbReference type="InterPro" id="IPR017998">
    <property type="entry name" value="Chaperone_TCP-1"/>
</dbReference>
<keyword evidence="6 7" id="KW-0143">Chaperone</keyword>
<dbReference type="PROSITE" id="PS00751">
    <property type="entry name" value="TCP1_2"/>
    <property type="match status" value="1"/>
</dbReference>
<dbReference type="GO" id="GO:0051082">
    <property type="term" value="F:unfolded protein binding"/>
    <property type="evidence" value="ECO:0007669"/>
    <property type="project" value="InterPro"/>
</dbReference>
<dbReference type="GO" id="GO:0005737">
    <property type="term" value="C:cytoplasm"/>
    <property type="evidence" value="ECO:0007669"/>
    <property type="project" value="UniProtKB-SubCell"/>
</dbReference>
<dbReference type="NCBIfam" id="TIGR02347">
    <property type="entry name" value="chap_CCT_zeta"/>
    <property type="match status" value="1"/>
</dbReference>
<dbReference type="FunFam" id="3.30.260.10:FF:000017">
    <property type="entry name" value="T-complex protein 1 subunit zeta"/>
    <property type="match status" value="1"/>
</dbReference>
<dbReference type="GO" id="GO:0140662">
    <property type="term" value="F:ATP-dependent protein folding chaperone"/>
    <property type="evidence" value="ECO:0007669"/>
    <property type="project" value="InterPro"/>
</dbReference>
<dbReference type="SUPFAM" id="SSF48592">
    <property type="entry name" value="GroEL equatorial domain-like"/>
    <property type="match status" value="1"/>
</dbReference>